<dbReference type="PANTHER" id="PTHR14969:SF54">
    <property type="entry name" value="PHOSPHATIDYLGLYCEROPHOSPHATASE B"/>
    <property type="match status" value="1"/>
</dbReference>
<evidence type="ECO:0000256" key="3">
    <source>
        <dbReference type="ARBA" id="ARBA00047594"/>
    </source>
</evidence>
<dbReference type="CDD" id="cd01610">
    <property type="entry name" value="PAP2_like"/>
    <property type="match status" value="1"/>
</dbReference>
<evidence type="ECO:0000256" key="1">
    <source>
        <dbReference type="ARBA" id="ARBA00012374"/>
    </source>
</evidence>
<name>A0A4R6VGW5_9PAST</name>
<keyword evidence="4" id="KW-1133">Transmembrane helix</keyword>
<dbReference type="Proteomes" id="UP000295657">
    <property type="component" value="Unassembled WGS sequence"/>
</dbReference>
<organism evidence="6 7">
    <name type="scientific">Mesocricetibacter intestinalis</name>
    <dbReference type="NCBI Taxonomy" id="1521930"/>
    <lineage>
        <taxon>Bacteria</taxon>
        <taxon>Pseudomonadati</taxon>
        <taxon>Pseudomonadota</taxon>
        <taxon>Gammaproteobacteria</taxon>
        <taxon>Pasteurellales</taxon>
        <taxon>Pasteurellaceae</taxon>
        <taxon>Mesocricetibacter</taxon>
    </lineage>
</organism>
<dbReference type="GO" id="GO:0005886">
    <property type="term" value="C:plasma membrane"/>
    <property type="evidence" value="ECO:0007669"/>
    <property type="project" value="TreeGrafter"/>
</dbReference>
<dbReference type="RefSeq" id="WP_133545230.1">
    <property type="nucleotide sequence ID" value="NZ_SNYQ01000006.1"/>
</dbReference>
<comment type="caution">
    <text evidence="6">The sequence shown here is derived from an EMBL/GenBank/DDBJ whole genome shotgun (WGS) entry which is preliminary data.</text>
</comment>
<feature type="transmembrane region" description="Helical" evidence="4">
    <location>
        <begin position="211"/>
        <end position="231"/>
    </location>
</feature>
<dbReference type="AlphaFoldDB" id="A0A4R6VGW5"/>
<dbReference type="OrthoDB" id="5586741at2"/>
<reference evidence="6 7" key="1">
    <citation type="submission" date="2019-03" db="EMBL/GenBank/DDBJ databases">
        <title>Genomic Encyclopedia of Type Strains, Phase IV (KMG-IV): sequencing the most valuable type-strain genomes for metagenomic binning, comparative biology and taxonomic classification.</title>
        <authorList>
            <person name="Goeker M."/>
        </authorList>
    </citation>
    <scope>NUCLEOTIDE SEQUENCE [LARGE SCALE GENOMIC DNA]</scope>
    <source>
        <strain evidence="6 7">DSM 28403</strain>
    </source>
</reference>
<feature type="transmembrane region" description="Helical" evidence="4">
    <location>
        <begin position="7"/>
        <end position="27"/>
    </location>
</feature>
<dbReference type="InterPro" id="IPR000326">
    <property type="entry name" value="PAP2/HPO"/>
</dbReference>
<gene>
    <name evidence="6" type="ORF">EDC45_1611</name>
</gene>
<dbReference type="PANTHER" id="PTHR14969">
    <property type="entry name" value="SPHINGOSINE-1-PHOSPHATE PHOSPHOHYDROLASE"/>
    <property type="match status" value="1"/>
</dbReference>
<feature type="domain" description="Phosphatidic acid phosphatase type 2/haloperoxidase" evidence="5">
    <location>
        <begin position="74"/>
        <end position="228"/>
    </location>
</feature>
<dbReference type="Gene3D" id="1.20.144.10">
    <property type="entry name" value="Phosphatidic acid phosphatase type 2/haloperoxidase"/>
    <property type="match status" value="1"/>
</dbReference>
<evidence type="ECO:0000256" key="2">
    <source>
        <dbReference type="ARBA" id="ARBA00032707"/>
    </source>
</evidence>
<dbReference type="EC" id="3.6.1.27" evidence="1"/>
<dbReference type="InterPro" id="IPR036938">
    <property type="entry name" value="PAP2/HPO_sf"/>
</dbReference>
<dbReference type="GO" id="GO:0050380">
    <property type="term" value="F:undecaprenyl-diphosphatase activity"/>
    <property type="evidence" value="ECO:0007669"/>
    <property type="project" value="UniProtKB-EC"/>
</dbReference>
<keyword evidence="4" id="KW-0472">Membrane</keyword>
<dbReference type="SMART" id="SM00014">
    <property type="entry name" value="acidPPc"/>
    <property type="match status" value="1"/>
</dbReference>
<protein>
    <recommendedName>
        <fullName evidence="1">undecaprenyl-diphosphate phosphatase</fullName>
        <ecNumber evidence="1">3.6.1.27</ecNumber>
    </recommendedName>
    <alternativeName>
        <fullName evidence="2">Undecaprenyl pyrophosphate phosphatase</fullName>
    </alternativeName>
</protein>
<comment type="catalytic activity">
    <reaction evidence="3">
        <text>di-trans,octa-cis-undecaprenyl diphosphate + H2O = di-trans,octa-cis-undecaprenyl phosphate + phosphate + H(+)</text>
        <dbReference type="Rhea" id="RHEA:28094"/>
        <dbReference type="ChEBI" id="CHEBI:15377"/>
        <dbReference type="ChEBI" id="CHEBI:15378"/>
        <dbReference type="ChEBI" id="CHEBI:43474"/>
        <dbReference type="ChEBI" id="CHEBI:58405"/>
        <dbReference type="ChEBI" id="CHEBI:60392"/>
        <dbReference type="EC" id="3.6.1.27"/>
    </reaction>
</comment>
<dbReference type="Pfam" id="PF01569">
    <property type="entry name" value="PAP2"/>
    <property type="match status" value="1"/>
</dbReference>
<evidence type="ECO:0000259" key="5">
    <source>
        <dbReference type="SMART" id="SM00014"/>
    </source>
</evidence>
<keyword evidence="7" id="KW-1185">Reference proteome</keyword>
<feature type="transmembrane region" description="Helical" evidence="4">
    <location>
        <begin position="47"/>
        <end position="66"/>
    </location>
</feature>
<feature type="transmembrane region" description="Helical" evidence="4">
    <location>
        <begin position="186"/>
        <end position="205"/>
    </location>
</feature>
<evidence type="ECO:0000313" key="6">
    <source>
        <dbReference type="EMBL" id="TDQ57215.1"/>
    </source>
</evidence>
<accession>A0A4R6VGW5</accession>
<evidence type="ECO:0000256" key="4">
    <source>
        <dbReference type="SAM" id="Phobius"/>
    </source>
</evidence>
<dbReference type="SUPFAM" id="SSF48317">
    <property type="entry name" value="Acid phosphatase/Vanadium-dependent haloperoxidase"/>
    <property type="match status" value="1"/>
</dbReference>
<dbReference type="EMBL" id="SNYQ01000006">
    <property type="protein sequence ID" value="TDQ57215.1"/>
    <property type="molecule type" value="Genomic_DNA"/>
</dbReference>
<evidence type="ECO:0000313" key="7">
    <source>
        <dbReference type="Proteomes" id="UP000295657"/>
    </source>
</evidence>
<keyword evidence="4" id="KW-0812">Transmembrane</keyword>
<sequence>MLKRLSLYTLLLCCVPFFIWYGGWAWQNDASLTDFDYLLYLLTESGGMPYAVITYIVFSLILVFLAPKGKSRLHLFILISASVALTQGLKSGLKLCFAESRPYVLELTQTGTLSAKDFYAEKRSRRKEIVSAYYARQQTPHWLVKHRRSETGYSFPSGHSVFAAGWLMLTVGVSRLFNRRDYKTKLLIGAVALWAVLVQLSRVRLGMHHPIDLLAGSLLAWLIYCPLFVYLQRKSAFGGKLSAYSRRGK</sequence>
<proteinExistence type="predicted"/>